<evidence type="ECO:0000259" key="2">
    <source>
        <dbReference type="Pfam" id="PF23544"/>
    </source>
</evidence>
<accession>A0A916W828</accession>
<keyword evidence="4" id="KW-1185">Reference proteome</keyword>
<reference evidence="3" key="2">
    <citation type="submission" date="2020-09" db="EMBL/GenBank/DDBJ databases">
        <authorList>
            <person name="Sun Q."/>
            <person name="Zhou Y."/>
        </authorList>
    </citation>
    <scope>NUCLEOTIDE SEQUENCE</scope>
    <source>
        <strain evidence="3">CGMCC 1.15320</strain>
    </source>
</reference>
<name>A0A916W828_9HYPH</name>
<sequence length="589" mass="61938">MNERVVRIGGASGSWGDSPMAIPQLLTAEVDYLIADYLAEITMSLLARAKLKDPEGGYPPDFIRDLGNNLDEIAARGIKFVTNAGAVNPQGCAEALAKVAADKGHALNIAVVEGDDMLAHAELLRPEGGGTLPKLLTANAYLGALPIRAALAAGADIVITGRAADSALALGILMHEFGWTEDQYDLLAAGSLVGHVLECGPQATGGIHTDWQDVPGWENIGYPIAECATDGSFVLTKPPATGGLINRGVVSEQILYEVGDPAAYILPDVVADFTNVSVEELGNNRVRVAGARGGAPTPDYKVSATWLDGHRAVATFSIVGPDAALKADRTAEALIARGEALFAKNGFAGFSSTHAEALGAEAAYPPAQQRRGTREVVLRLVVAHPDRRALELWSKEIGSVGISFAPGTTGIMGGRPRPTPVIRLLTCYVAKASLPAPRLILDGGDPIEVPVPAGEALQTATREPIAGADFPKGERISVPLGRIAYARSGDKGNSSNIALIARRAEYLPVIRREVTPQRMLDHFEGLVEGPVERFDAPGLLAVNFLLRNALGGGGIASPRIDPQGKAFGQMSLEMMVEVPRVLLGREEKA</sequence>
<protein>
    <recommendedName>
        <fullName evidence="5">Terpene utilization protein AtuA</fullName>
    </recommendedName>
</protein>
<evidence type="ECO:0008006" key="5">
    <source>
        <dbReference type="Google" id="ProtNLM"/>
    </source>
</evidence>
<proteinExistence type="predicted"/>
<reference evidence="3" key="1">
    <citation type="journal article" date="2014" name="Int. J. Syst. Evol. Microbiol.">
        <title>Complete genome sequence of Corynebacterium casei LMG S-19264T (=DSM 44701T), isolated from a smear-ripened cheese.</title>
        <authorList>
            <consortium name="US DOE Joint Genome Institute (JGI-PGF)"/>
            <person name="Walter F."/>
            <person name="Albersmeier A."/>
            <person name="Kalinowski J."/>
            <person name="Ruckert C."/>
        </authorList>
    </citation>
    <scope>NUCLEOTIDE SEQUENCE</scope>
    <source>
        <strain evidence="3">CGMCC 1.15320</strain>
    </source>
</reference>
<evidence type="ECO:0000259" key="1">
    <source>
        <dbReference type="Pfam" id="PF07287"/>
    </source>
</evidence>
<evidence type="ECO:0000313" key="4">
    <source>
        <dbReference type="Proteomes" id="UP000636264"/>
    </source>
</evidence>
<organism evidence="3 4">
    <name type="scientific">Nitratireductor aestuarii</name>
    <dbReference type="NCBI Taxonomy" id="1735103"/>
    <lineage>
        <taxon>Bacteria</taxon>
        <taxon>Pseudomonadati</taxon>
        <taxon>Pseudomonadota</taxon>
        <taxon>Alphaproteobacteria</taxon>
        <taxon>Hyphomicrobiales</taxon>
        <taxon>Phyllobacteriaceae</taxon>
        <taxon>Nitratireductor</taxon>
    </lineage>
</organism>
<dbReference type="Pfam" id="PF23544">
    <property type="entry name" value="AtuA_ferredoxin"/>
    <property type="match status" value="1"/>
</dbReference>
<dbReference type="RefSeq" id="WP_188722262.1">
    <property type="nucleotide sequence ID" value="NZ_BMIF01000012.1"/>
</dbReference>
<dbReference type="InterPro" id="IPR010839">
    <property type="entry name" value="AtuA_N"/>
</dbReference>
<feature type="domain" description="Acyclic terpene utilisation N-terminal" evidence="1">
    <location>
        <begin position="6"/>
        <end position="434"/>
    </location>
</feature>
<gene>
    <name evidence="3" type="primary">atuA</name>
    <name evidence="3" type="ORF">GCM10011385_33660</name>
</gene>
<dbReference type="Proteomes" id="UP000636264">
    <property type="component" value="Unassembled WGS sequence"/>
</dbReference>
<dbReference type="PANTHER" id="PTHR47708">
    <property type="match status" value="1"/>
</dbReference>
<comment type="caution">
    <text evidence="3">The sequence shown here is derived from an EMBL/GenBank/DDBJ whole genome shotgun (WGS) entry which is preliminary data.</text>
</comment>
<feature type="domain" description="AtuA-like ferredoxin-fold" evidence="2">
    <location>
        <begin position="478"/>
        <end position="576"/>
    </location>
</feature>
<dbReference type="AlphaFoldDB" id="A0A916W828"/>
<dbReference type="InterPro" id="IPR056362">
    <property type="entry name" value="AtuA-like_ferredoxin_dom"/>
</dbReference>
<evidence type="ECO:0000313" key="3">
    <source>
        <dbReference type="EMBL" id="GGA76848.1"/>
    </source>
</evidence>
<dbReference type="Pfam" id="PF07287">
    <property type="entry name" value="AtuA"/>
    <property type="match status" value="1"/>
</dbReference>
<dbReference type="EMBL" id="BMIF01000012">
    <property type="protein sequence ID" value="GGA76848.1"/>
    <property type="molecule type" value="Genomic_DNA"/>
</dbReference>
<dbReference type="PANTHER" id="PTHR47708:SF2">
    <property type="entry name" value="SI:CH73-132F6.5"/>
    <property type="match status" value="1"/>
</dbReference>